<keyword evidence="2" id="KW-1185">Reference proteome</keyword>
<evidence type="ECO:0000313" key="1">
    <source>
        <dbReference type="EMBL" id="WQJ53197.1"/>
    </source>
</evidence>
<name>A0ABZ0Z1X3_9CAUD</name>
<evidence type="ECO:0008006" key="3">
    <source>
        <dbReference type="Google" id="ProtNLM"/>
    </source>
</evidence>
<dbReference type="Proteomes" id="UP001349343">
    <property type="component" value="Segment"/>
</dbReference>
<protein>
    <recommendedName>
        <fullName evidence="3">Adhesin</fullName>
    </recommendedName>
</protein>
<organism evidence="1 2">
    <name type="scientific">phage Lak_Megaphage_RVC_JS4_GC31</name>
    <dbReference type="NCBI Taxonomy" id="3109228"/>
    <lineage>
        <taxon>Viruses</taxon>
        <taxon>Duplodnaviria</taxon>
        <taxon>Heunggongvirae</taxon>
        <taxon>Uroviricota</taxon>
        <taxon>Caudoviricetes</taxon>
        <taxon>Caudoviricetes code 15 clade</taxon>
    </lineage>
</organism>
<sequence>MATSGYTDLSAPIEHSASLFSKTEEASAHSVNLQYNNGTSLVPVYLGYKKSGESDCTGNYNDANNKFTITSDTPGCTATLEDMGNNTCGKIIFTLSANNQNNVRTITYKCNGASLFTVKQLYFPSSVTSFSLYIKPTNSTNIAAFANFSGIGFVINDQNLQDETNSITFEHVSNNTYNMDMGINIVNSIYHYNYVDFTMAYNTADNTISQIYNKSGEEILSGGNISVAITSRGSIIGSFYIHKNYFTFNFNAGAIGSESSDDVSFNNYSTLGPYKIKFMDNTEIYLEFTLHHN</sequence>
<reference evidence="1 2" key="1">
    <citation type="submission" date="2023-11" db="EMBL/GenBank/DDBJ databases">
        <authorList>
            <person name="Cook R."/>
            <person name="Crisci M."/>
            <person name="Pye H."/>
            <person name="Adriaenssens E."/>
            <person name="Santini J."/>
        </authorList>
    </citation>
    <scope>NUCLEOTIDE SEQUENCE [LARGE SCALE GENOMIC DNA]</scope>
    <source>
        <strain evidence="1">Lak_Megaphage_RVC_JS4_GC31</strain>
    </source>
</reference>
<accession>A0ABZ0Z1X3</accession>
<evidence type="ECO:0000313" key="2">
    <source>
        <dbReference type="Proteomes" id="UP001349343"/>
    </source>
</evidence>
<dbReference type="EMBL" id="OR769222">
    <property type="protein sequence ID" value="WQJ53197.1"/>
    <property type="molecule type" value="Genomic_DNA"/>
</dbReference>
<proteinExistence type="predicted"/>